<sequence length="299" mass="32530">MLARIVTDGEHIPAGRVALQRLLEECLVDGVLVGGQFRRAQELMEHLHPGVEVGGAVVAVNHRHRQPVGRRHDIDLRIGARQRLFHDRHQEDRRAGGYIARAGSDAVGGNHAGLGVTLGRAERGARFQIALGIKQRRAFPCQPPGYIPCLQHPGQDGPQVKIQRPALRQGIKQREFLFVIPLPLLIQREHAGGLAGAQHLFAREPQVGIALQRGQEGDILHMLFLIENSLIQVRHAPALGDVEMEQVGQFGGRLPGAGVAPGAESGQLPALFVKGQVAVHHRGYADAGQFTWHHAVALL</sequence>
<accession>A0A645DHW8</accession>
<reference evidence="1" key="1">
    <citation type="submission" date="2019-08" db="EMBL/GenBank/DDBJ databases">
        <authorList>
            <person name="Kucharzyk K."/>
            <person name="Murdoch R.W."/>
            <person name="Higgins S."/>
            <person name="Loffler F."/>
        </authorList>
    </citation>
    <scope>NUCLEOTIDE SEQUENCE</scope>
</reference>
<dbReference type="AlphaFoldDB" id="A0A645DHW8"/>
<evidence type="ECO:0000313" key="1">
    <source>
        <dbReference type="EMBL" id="MPM88608.1"/>
    </source>
</evidence>
<gene>
    <name evidence="1" type="ORF">SDC9_135712</name>
</gene>
<dbReference type="EMBL" id="VSSQ01036196">
    <property type="protein sequence ID" value="MPM88608.1"/>
    <property type="molecule type" value="Genomic_DNA"/>
</dbReference>
<organism evidence="1">
    <name type="scientific">bioreactor metagenome</name>
    <dbReference type="NCBI Taxonomy" id="1076179"/>
    <lineage>
        <taxon>unclassified sequences</taxon>
        <taxon>metagenomes</taxon>
        <taxon>ecological metagenomes</taxon>
    </lineage>
</organism>
<protein>
    <submittedName>
        <fullName evidence="1">Uncharacterized protein</fullName>
    </submittedName>
</protein>
<proteinExistence type="predicted"/>
<comment type="caution">
    <text evidence="1">The sequence shown here is derived from an EMBL/GenBank/DDBJ whole genome shotgun (WGS) entry which is preliminary data.</text>
</comment>
<name>A0A645DHW8_9ZZZZ</name>